<name>A0ABP8NHU0_9BACT</name>
<comment type="caution">
    <text evidence="4">The sequence shown here is derived from an EMBL/GenBank/DDBJ whole genome shotgun (WGS) entry which is preliminary data.</text>
</comment>
<dbReference type="PANTHER" id="PTHR37423">
    <property type="entry name" value="SOLUBLE LYTIC MUREIN TRANSGLYCOSYLASE-RELATED"/>
    <property type="match status" value="1"/>
</dbReference>
<evidence type="ECO:0000256" key="1">
    <source>
        <dbReference type="ARBA" id="ARBA00007734"/>
    </source>
</evidence>
<dbReference type="EMBL" id="BAABHD010000080">
    <property type="protein sequence ID" value="GAA4465705.1"/>
    <property type="molecule type" value="Genomic_DNA"/>
</dbReference>
<gene>
    <name evidence="4" type="ORF">GCM10023189_46690</name>
</gene>
<dbReference type="Gene3D" id="1.10.530.10">
    <property type="match status" value="1"/>
</dbReference>
<reference evidence="5" key="1">
    <citation type="journal article" date="2019" name="Int. J. Syst. Evol. Microbiol.">
        <title>The Global Catalogue of Microorganisms (GCM) 10K type strain sequencing project: providing services to taxonomists for standard genome sequencing and annotation.</title>
        <authorList>
            <consortium name="The Broad Institute Genomics Platform"/>
            <consortium name="The Broad Institute Genome Sequencing Center for Infectious Disease"/>
            <person name="Wu L."/>
            <person name="Ma J."/>
        </authorList>
    </citation>
    <scope>NUCLEOTIDE SEQUENCE [LARGE SCALE GENOMIC DNA]</scope>
    <source>
        <strain evidence="5">JCM 17927</strain>
    </source>
</reference>
<dbReference type="InterPro" id="IPR008258">
    <property type="entry name" value="Transglycosylase_SLT_dom_1"/>
</dbReference>
<comment type="similarity">
    <text evidence="1">Belongs to the transglycosylase Slt family.</text>
</comment>
<evidence type="ECO:0000313" key="5">
    <source>
        <dbReference type="Proteomes" id="UP001501175"/>
    </source>
</evidence>
<evidence type="ECO:0000259" key="3">
    <source>
        <dbReference type="Pfam" id="PF01464"/>
    </source>
</evidence>
<dbReference type="Proteomes" id="UP001501175">
    <property type="component" value="Unassembled WGS sequence"/>
</dbReference>
<dbReference type="SUPFAM" id="SSF53955">
    <property type="entry name" value="Lysozyme-like"/>
    <property type="match status" value="1"/>
</dbReference>
<feature type="domain" description="Transglycosylase SLT" evidence="3">
    <location>
        <begin position="92"/>
        <end position="194"/>
    </location>
</feature>
<evidence type="ECO:0000256" key="2">
    <source>
        <dbReference type="SAM" id="SignalP"/>
    </source>
</evidence>
<feature type="signal peptide" evidence="2">
    <location>
        <begin position="1"/>
        <end position="23"/>
    </location>
</feature>
<accession>A0ABP8NHU0</accession>
<keyword evidence="5" id="KW-1185">Reference proteome</keyword>
<protein>
    <recommendedName>
        <fullName evidence="3">Transglycosylase SLT domain-containing protein</fullName>
    </recommendedName>
</protein>
<dbReference type="InterPro" id="IPR023346">
    <property type="entry name" value="Lysozyme-like_dom_sf"/>
</dbReference>
<evidence type="ECO:0000313" key="4">
    <source>
        <dbReference type="EMBL" id="GAA4465705.1"/>
    </source>
</evidence>
<keyword evidence="2" id="KW-0732">Signal</keyword>
<organism evidence="4 5">
    <name type="scientific">Nibrella saemangeumensis</name>
    <dbReference type="NCBI Taxonomy" id="1084526"/>
    <lineage>
        <taxon>Bacteria</taxon>
        <taxon>Pseudomonadati</taxon>
        <taxon>Bacteroidota</taxon>
        <taxon>Cytophagia</taxon>
        <taxon>Cytophagales</taxon>
        <taxon>Spirosomataceae</taxon>
        <taxon>Nibrella</taxon>
    </lineage>
</organism>
<dbReference type="Pfam" id="PF01464">
    <property type="entry name" value="SLT"/>
    <property type="match status" value="1"/>
</dbReference>
<feature type="chain" id="PRO_5046571211" description="Transglycosylase SLT domain-containing protein" evidence="2">
    <location>
        <begin position="24"/>
        <end position="395"/>
    </location>
</feature>
<dbReference type="PANTHER" id="PTHR37423:SF2">
    <property type="entry name" value="MEMBRANE-BOUND LYTIC MUREIN TRANSGLYCOSYLASE C"/>
    <property type="match status" value="1"/>
</dbReference>
<proteinExistence type="inferred from homology"/>
<sequence length="395" mass="43736">MRKLICGLVVACWATLGISFAPAAEPELDLASVHGLPPVYFCGEAVPLQEEVVARRLVTALVKNSSLNSDFYLIRKRAAGFFPIIEPILAKYKIPSDFKYLPLVESALRGRAVSPRGAAGYWQLMPATARELGLTVSSSRDERRDLHKSTEAACRYLRYLHNRLGSWTLAAAAYNTGIGNLLGNIRKQQERDYYYLKLNAETGRYLYRVLAFKELFGNYKCYAPYLPSRVLAVLSKPVQGHVQEDSEEAILSDTFLDEVTRSALARQINAPKMANRPDELPLPNAADVFRGGVKAKLAEAGDLQPGQVWVFHLTRDGLADGKPVAEGDLLYATVEDIDLKTGKLYLRAEKLYSLNDRGTYNLALAAVDAATGRIGIKLPAVDQMKSGWILTWKVL</sequence>
<dbReference type="CDD" id="cd16894">
    <property type="entry name" value="MltD-like"/>
    <property type="match status" value="1"/>
</dbReference>
<dbReference type="RefSeq" id="WP_345247581.1">
    <property type="nucleotide sequence ID" value="NZ_BAABHD010000080.1"/>
</dbReference>